<dbReference type="Pfam" id="PF00155">
    <property type="entry name" value="Aminotran_1_2"/>
    <property type="match status" value="1"/>
</dbReference>
<dbReference type="Gene3D" id="3.90.1150.10">
    <property type="entry name" value="Aspartate Aminotransferase, domain 1"/>
    <property type="match status" value="1"/>
</dbReference>
<dbReference type="PANTHER" id="PTHR13693">
    <property type="entry name" value="CLASS II AMINOTRANSFERASE/8-AMINO-7-OXONONANOATE SYNTHASE"/>
    <property type="match status" value="1"/>
</dbReference>
<keyword evidence="7" id="KW-1185">Reference proteome</keyword>
<name>A0A506UQR1_9PROT</name>
<reference evidence="6 7" key="1">
    <citation type="submission" date="2019-03" db="EMBL/GenBank/DDBJ databases">
        <title>The complete genome sequence of Neokomagataea sp. Jb2 NBRC113641.</title>
        <authorList>
            <person name="Chua K.-O."/>
            <person name="Chan K.-G."/>
            <person name="See-Too W.-S."/>
        </authorList>
    </citation>
    <scope>NUCLEOTIDE SEQUENCE [LARGE SCALE GENOMIC DNA]</scope>
    <source>
        <strain evidence="6 7">Jb2</strain>
    </source>
</reference>
<feature type="domain" description="Aminotransferase class I/classII large" evidence="5">
    <location>
        <begin position="48"/>
        <end position="388"/>
    </location>
</feature>
<accession>A0A506UQR1</accession>
<evidence type="ECO:0000256" key="2">
    <source>
        <dbReference type="ARBA" id="ARBA00022679"/>
    </source>
</evidence>
<evidence type="ECO:0000259" key="5">
    <source>
        <dbReference type="Pfam" id="PF00155"/>
    </source>
</evidence>
<dbReference type="RefSeq" id="WP_141450625.1">
    <property type="nucleotide sequence ID" value="NZ_CP038143.1"/>
</dbReference>
<keyword evidence="6" id="KW-0032">Aminotransferase</keyword>
<dbReference type="PROSITE" id="PS00599">
    <property type="entry name" value="AA_TRANSFER_CLASS_2"/>
    <property type="match status" value="1"/>
</dbReference>
<dbReference type="PANTHER" id="PTHR13693:SF3">
    <property type="entry name" value="LD36009P"/>
    <property type="match status" value="1"/>
</dbReference>
<dbReference type="InterPro" id="IPR015422">
    <property type="entry name" value="PyrdxlP-dep_Trfase_small"/>
</dbReference>
<dbReference type="InterPro" id="IPR050087">
    <property type="entry name" value="AON_synthase_class-II"/>
</dbReference>
<comment type="cofactor">
    <cofactor evidence="1 4">
        <name>pyridoxal 5'-phosphate</name>
        <dbReference type="ChEBI" id="CHEBI:597326"/>
    </cofactor>
</comment>
<dbReference type="EMBL" id="SORZ01000001">
    <property type="protein sequence ID" value="TPW35664.1"/>
    <property type="molecule type" value="Genomic_DNA"/>
</dbReference>
<dbReference type="InterPro" id="IPR001917">
    <property type="entry name" value="Aminotrans_II_pyridoxalP_BS"/>
</dbReference>
<proteinExistence type="inferred from homology"/>
<evidence type="ECO:0000313" key="6">
    <source>
        <dbReference type="EMBL" id="TPW35664.1"/>
    </source>
</evidence>
<comment type="caution">
    <text evidence="6">The sequence shown here is derived from an EMBL/GenBank/DDBJ whole genome shotgun (WGS) entry which is preliminary data.</text>
</comment>
<dbReference type="GO" id="GO:0008483">
    <property type="term" value="F:transaminase activity"/>
    <property type="evidence" value="ECO:0007669"/>
    <property type="project" value="UniProtKB-KW"/>
</dbReference>
<dbReference type="InterPro" id="IPR015424">
    <property type="entry name" value="PyrdxlP-dep_Trfase"/>
</dbReference>
<evidence type="ECO:0000256" key="3">
    <source>
        <dbReference type="ARBA" id="ARBA00022898"/>
    </source>
</evidence>
<dbReference type="SUPFAM" id="SSF53383">
    <property type="entry name" value="PLP-dependent transferases"/>
    <property type="match status" value="1"/>
</dbReference>
<dbReference type="AlphaFoldDB" id="A0A506UQR1"/>
<evidence type="ECO:0000256" key="4">
    <source>
        <dbReference type="RuleBase" id="RU003693"/>
    </source>
</evidence>
<dbReference type="InterPro" id="IPR015421">
    <property type="entry name" value="PyrdxlP-dep_Trfase_major"/>
</dbReference>
<evidence type="ECO:0000313" key="7">
    <source>
        <dbReference type="Proteomes" id="UP000315037"/>
    </source>
</evidence>
<evidence type="ECO:0000256" key="1">
    <source>
        <dbReference type="ARBA" id="ARBA00001933"/>
    </source>
</evidence>
<dbReference type="GO" id="GO:0030170">
    <property type="term" value="F:pyridoxal phosphate binding"/>
    <property type="evidence" value="ECO:0007669"/>
    <property type="project" value="InterPro"/>
</dbReference>
<sequence length="401" mass="43798">MSEGIFDKLAPLKASYEGLRELSPRNPFGVVIERPLSATVGLIEGRETLLFGTNNYLGLSQSEAARDAAIETVREMGIGTTGSRIANGTFSLHDRLERRLAEVFHRRHAMIFSTGYQANLGTISALVNKDDILFLDADSHASIYDGARLSGAQVIRFRHNDPADLDRRLERTKNAPGARLIVVEGIYSMTGNIAPLKDFADVKKKHGAALMVDEAHSFGVLGEHGRGVAEMQGCEKDVDFIVGTFSKSLGTVGGYCVTDHDEIDLMRLCSRPYMFTASLPPEIIASTLTTLDEIQSRPELRRQLHENAARLHAGFRKAGLKTGDFISPVIAVTLEDVPQALKFWNALLEAGIYVNLSLPPATPDNRPLLRCSVMAAHTAEQIDQTVDSFARIARELGITAA</sequence>
<dbReference type="Gene3D" id="3.40.640.10">
    <property type="entry name" value="Type I PLP-dependent aspartate aminotransferase-like (Major domain)"/>
    <property type="match status" value="1"/>
</dbReference>
<keyword evidence="2 6" id="KW-0808">Transferase</keyword>
<dbReference type="CDD" id="cd06454">
    <property type="entry name" value="KBL_like"/>
    <property type="match status" value="1"/>
</dbReference>
<dbReference type="OrthoDB" id="9807157at2"/>
<dbReference type="InterPro" id="IPR004839">
    <property type="entry name" value="Aminotransferase_I/II_large"/>
</dbReference>
<keyword evidence="3 4" id="KW-0663">Pyridoxal phosphate</keyword>
<comment type="similarity">
    <text evidence="4">Belongs to the class-II pyridoxal-phosphate-dependent aminotransferase family.</text>
</comment>
<gene>
    <name evidence="6" type="ORF">E3202_01475</name>
</gene>
<dbReference type="Proteomes" id="UP000315037">
    <property type="component" value="Unassembled WGS sequence"/>
</dbReference>
<organism evidence="6 7">
    <name type="scientific">Oecophyllibacter saccharovorans</name>
    <dbReference type="NCBI Taxonomy" id="2558360"/>
    <lineage>
        <taxon>Bacteria</taxon>
        <taxon>Pseudomonadati</taxon>
        <taxon>Pseudomonadota</taxon>
        <taxon>Alphaproteobacteria</taxon>
        <taxon>Acetobacterales</taxon>
        <taxon>Acetobacteraceae</taxon>
        <taxon>Oecophyllibacter</taxon>
    </lineage>
</organism>
<dbReference type="NCBIfam" id="NF047599">
    <property type="entry name" value="SerpalmtaseBetaP"/>
    <property type="match status" value="1"/>
</dbReference>
<protein>
    <submittedName>
        <fullName evidence="6">Pyridoxal phosphate-dependent aminotransferase family protein</fullName>
    </submittedName>
</protein>